<dbReference type="InterPro" id="IPR052552">
    <property type="entry name" value="YeaO-like"/>
</dbReference>
<dbReference type="AlphaFoldDB" id="A0A318D4N3"/>
<dbReference type="Proteomes" id="UP000247689">
    <property type="component" value="Unassembled WGS sequence"/>
</dbReference>
<proteinExistence type="predicted"/>
<evidence type="ECO:0000313" key="2">
    <source>
        <dbReference type="Proteomes" id="UP000247689"/>
    </source>
</evidence>
<name>A0A318D4N3_9GAMM</name>
<dbReference type="PANTHER" id="PTHR36849:SF1">
    <property type="entry name" value="CYTOPLASMIC PROTEIN"/>
    <property type="match status" value="1"/>
</dbReference>
<organism evidence="1 2">
    <name type="scientific">Kangiella spongicola</name>
    <dbReference type="NCBI Taxonomy" id="796379"/>
    <lineage>
        <taxon>Bacteria</taxon>
        <taxon>Pseudomonadati</taxon>
        <taxon>Pseudomonadota</taxon>
        <taxon>Gammaproteobacteria</taxon>
        <taxon>Kangiellales</taxon>
        <taxon>Kangiellaceae</taxon>
        <taxon>Kangiella</taxon>
    </lineage>
</organism>
<keyword evidence="2" id="KW-1185">Reference proteome</keyword>
<dbReference type="PANTHER" id="PTHR36849">
    <property type="entry name" value="CYTOPLASMIC PROTEIN-RELATED"/>
    <property type="match status" value="1"/>
</dbReference>
<dbReference type="Pfam" id="PF22752">
    <property type="entry name" value="DUF488-N3i"/>
    <property type="match status" value="1"/>
</dbReference>
<accession>A0A318D4N3</accession>
<evidence type="ECO:0000313" key="1">
    <source>
        <dbReference type="EMBL" id="PXF64272.1"/>
    </source>
</evidence>
<gene>
    <name evidence="1" type="ORF">DL796_03810</name>
</gene>
<sequence>MMEIKVHRIYEKEQPKGFRVLVDRLWPRGISKEDADLDDHWKEIAPSDELRKWFDHDSDKWADFRKKYLKELSANKEIIKERLQEVDRNTLVLLYAAKDTDHNNAVVLKEYINRLG</sequence>
<protein>
    <submittedName>
        <fullName evidence="1">DUF488 domain-containing protein</fullName>
    </submittedName>
</protein>
<reference evidence="1 2" key="1">
    <citation type="submission" date="2018-05" db="EMBL/GenBank/DDBJ databases">
        <title>Kangiella spongicola genome sequence.</title>
        <authorList>
            <person name="Maclea K.S."/>
            <person name="Goen A.E."/>
            <person name="Kelley C."/>
            <person name="Underriner A."/>
            <person name="Silverwood T."/>
            <person name="Trachtenberg A.M."/>
        </authorList>
    </citation>
    <scope>NUCLEOTIDE SEQUENCE [LARGE SCALE GENOMIC DNA]</scope>
    <source>
        <strain evidence="1 2">ATCC BAA-2076</strain>
    </source>
</reference>
<dbReference type="OrthoDB" id="9790745at2"/>
<dbReference type="EMBL" id="QICH01000001">
    <property type="protein sequence ID" value="PXF64272.1"/>
    <property type="molecule type" value="Genomic_DNA"/>
</dbReference>
<comment type="caution">
    <text evidence="1">The sequence shown here is derived from an EMBL/GenBank/DDBJ whole genome shotgun (WGS) entry which is preliminary data.</text>
</comment>